<dbReference type="GO" id="GO:0030199">
    <property type="term" value="P:collagen fibril organization"/>
    <property type="evidence" value="ECO:0007669"/>
    <property type="project" value="TreeGrafter"/>
</dbReference>
<organism evidence="5 6">
    <name type="scientific">Cervus elaphus hippelaphus</name>
    <name type="common">European red deer</name>
    <dbReference type="NCBI Taxonomy" id="46360"/>
    <lineage>
        <taxon>Eukaryota</taxon>
        <taxon>Metazoa</taxon>
        <taxon>Chordata</taxon>
        <taxon>Craniata</taxon>
        <taxon>Vertebrata</taxon>
        <taxon>Euteleostomi</taxon>
        <taxon>Mammalia</taxon>
        <taxon>Eutheria</taxon>
        <taxon>Laurasiatheria</taxon>
        <taxon>Artiodactyla</taxon>
        <taxon>Ruminantia</taxon>
        <taxon>Pecora</taxon>
        <taxon>Cervidae</taxon>
        <taxon>Cervinae</taxon>
        <taxon>Cervus</taxon>
    </lineage>
</organism>
<evidence type="ECO:0000256" key="3">
    <source>
        <dbReference type="SAM" id="MobiDB-lite"/>
    </source>
</evidence>
<feature type="compositionally biased region" description="Acidic residues" evidence="3">
    <location>
        <begin position="177"/>
        <end position="189"/>
    </location>
</feature>
<dbReference type="Pfam" id="PF23557">
    <property type="entry name" value="TPR_leprecan"/>
    <property type="match status" value="1"/>
</dbReference>
<dbReference type="GO" id="GO:0005783">
    <property type="term" value="C:endoplasmic reticulum"/>
    <property type="evidence" value="ECO:0007669"/>
    <property type="project" value="TreeGrafter"/>
</dbReference>
<dbReference type="OrthoDB" id="8610171at2759"/>
<proteinExistence type="predicted"/>
<name>A0A212D780_CEREH</name>
<dbReference type="EMBL" id="MKHE01000005">
    <property type="protein sequence ID" value="OWK14109.1"/>
    <property type="molecule type" value="Genomic_DNA"/>
</dbReference>
<dbReference type="PANTHER" id="PTHR13986">
    <property type="entry name" value="PROTEIN LYSINE HYDROXYLATION COMPLEX COMPONENT"/>
    <property type="match status" value="1"/>
</dbReference>
<dbReference type="InterPro" id="IPR056585">
    <property type="entry name" value="Leprecan_dom"/>
</dbReference>
<dbReference type="GO" id="GO:0005518">
    <property type="term" value="F:collagen binding"/>
    <property type="evidence" value="ECO:0007669"/>
    <property type="project" value="TreeGrafter"/>
</dbReference>
<feature type="domain" description="Leprecan-like alpha-helical" evidence="4">
    <location>
        <begin position="22"/>
        <end position="123"/>
    </location>
</feature>
<dbReference type="InterPro" id="IPR052284">
    <property type="entry name" value="Collagen_mod_leprecan"/>
</dbReference>
<accession>A0A212D780</accession>
<keyword evidence="6" id="KW-1185">Reference proteome</keyword>
<sequence>MPMRPRSMPVMRRPTPTTMATKAVFLRAVKLYNSGDFRGSAEDMERALAEYLAVFARCLAGCEGAHEQVDFKDFYPAIADLFAESLQCKVDCEANLTPNVGGYFVEKFVATMYHYLQFAYYKCEPPGGLGEARLYHNQTAELRELLDFAHMYLQSDDEMELEETEPPMEPEKPPSDAEFEGEGDYEESIYADWWQEPDAKGDEAEAEPEPELP</sequence>
<evidence type="ECO:0000313" key="6">
    <source>
        <dbReference type="Proteomes" id="UP000242450"/>
    </source>
</evidence>
<evidence type="ECO:0000259" key="4">
    <source>
        <dbReference type="Pfam" id="PF23557"/>
    </source>
</evidence>
<protein>
    <recommendedName>
        <fullName evidence="4">Leprecan-like alpha-helical domain-containing protein</fullName>
    </recommendedName>
</protein>
<dbReference type="Proteomes" id="UP000242450">
    <property type="component" value="Chromosome 5"/>
</dbReference>
<dbReference type="PANTHER" id="PTHR13986:SF4">
    <property type="entry name" value="ENDOPLASMIC RETICULUM PROTEIN SC65"/>
    <property type="match status" value="1"/>
</dbReference>
<keyword evidence="1" id="KW-0732">Signal</keyword>
<evidence type="ECO:0000313" key="5">
    <source>
        <dbReference type="EMBL" id="OWK14109.1"/>
    </source>
</evidence>
<evidence type="ECO:0000256" key="2">
    <source>
        <dbReference type="ARBA" id="ARBA00023180"/>
    </source>
</evidence>
<reference evidence="5 6" key="1">
    <citation type="journal article" date="2018" name="Mol. Genet. Genomics">
        <title>The red deer Cervus elaphus genome CerEla1.0: sequencing, annotating, genes, and chromosomes.</title>
        <authorList>
            <person name="Bana N.A."/>
            <person name="Nyiri A."/>
            <person name="Nagy J."/>
            <person name="Frank K."/>
            <person name="Nagy T."/>
            <person name="Steger V."/>
            <person name="Schiller M."/>
            <person name="Lakatos P."/>
            <person name="Sugar L."/>
            <person name="Horn P."/>
            <person name="Barta E."/>
            <person name="Orosz L."/>
        </authorList>
    </citation>
    <scope>NUCLEOTIDE SEQUENCE [LARGE SCALE GENOMIC DNA]</scope>
    <source>
        <strain evidence="5">Hungarian</strain>
    </source>
</reference>
<keyword evidence="2" id="KW-0325">Glycoprotein</keyword>
<dbReference type="AlphaFoldDB" id="A0A212D780"/>
<comment type="caution">
    <text evidence="5">The sequence shown here is derived from an EMBL/GenBank/DDBJ whole genome shotgun (WGS) entry which is preliminary data.</text>
</comment>
<feature type="compositionally biased region" description="Acidic residues" evidence="3">
    <location>
        <begin position="158"/>
        <end position="168"/>
    </location>
</feature>
<evidence type="ECO:0000256" key="1">
    <source>
        <dbReference type="ARBA" id="ARBA00022729"/>
    </source>
</evidence>
<gene>
    <name evidence="5" type="ORF">Celaphus_00001327</name>
</gene>
<feature type="region of interest" description="Disordered" evidence="3">
    <location>
        <begin position="158"/>
        <end position="213"/>
    </location>
</feature>
<feature type="compositionally biased region" description="Acidic residues" evidence="3">
    <location>
        <begin position="204"/>
        <end position="213"/>
    </location>
</feature>